<dbReference type="SMART" id="SM00091">
    <property type="entry name" value="PAS"/>
    <property type="match status" value="3"/>
</dbReference>
<feature type="domain" description="PAC" evidence="3">
    <location>
        <begin position="563"/>
        <end position="616"/>
    </location>
</feature>
<evidence type="ECO:0000313" key="6">
    <source>
        <dbReference type="EMBL" id="KAA5611233.1"/>
    </source>
</evidence>
<dbReference type="Pfam" id="PF08447">
    <property type="entry name" value="PAS_3"/>
    <property type="match status" value="3"/>
</dbReference>
<dbReference type="InterPro" id="IPR043128">
    <property type="entry name" value="Rev_trsase/Diguanyl_cyclase"/>
</dbReference>
<dbReference type="CDD" id="cd12915">
    <property type="entry name" value="PDC2_DGC_like"/>
    <property type="match status" value="1"/>
</dbReference>
<dbReference type="InterPro" id="IPR035919">
    <property type="entry name" value="EAL_sf"/>
</dbReference>
<dbReference type="InterPro" id="IPR035965">
    <property type="entry name" value="PAS-like_dom_sf"/>
</dbReference>
<dbReference type="SMART" id="SM00267">
    <property type="entry name" value="GGDEF"/>
    <property type="match status" value="1"/>
</dbReference>
<dbReference type="SUPFAM" id="SSF141868">
    <property type="entry name" value="EAL domain-like"/>
    <property type="match status" value="1"/>
</dbReference>
<feature type="domain" description="PAC" evidence="3">
    <location>
        <begin position="686"/>
        <end position="739"/>
    </location>
</feature>
<dbReference type="SMART" id="SM00086">
    <property type="entry name" value="PAC"/>
    <property type="match status" value="3"/>
</dbReference>
<dbReference type="PROSITE" id="PS50112">
    <property type="entry name" value="PAS"/>
    <property type="match status" value="1"/>
</dbReference>
<evidence type="ECO:0000259" key="4">
    <source>
        <dbReference type="PROSITE" id="PS50883"/>
    </source>
</evidence>
<dbReference type="Gene3D" id="3.30.450.20">
    <property type="entry name" value="PAS domain"/>
    <property type="match status" value="5"/>
</dbReference>
<dbReference type="SUPFAM" id="SSF55073">
    <property type="entry name" value="Nucleotide cyclase"/>
    <property type="match status" value="1"/>
</dbReference>
<dbReference type="Pfam" id="PF22588">
    <property type="entry name" value="dCache_1_like"/>
    <property type="match status" value="1"/>
</dbReference>
<dbReference type="NCBIfam" id="TIGR00229">
    <property type="entry name" value="sensory_box"/>
    <property type="match status" value="1"/>
</dbReference>
<feature type="domain" description="PAC" evidence="3">
    <location>
        <begin position="433"/>
        <end position="486"/>
    </location>
</feature>
<dbReference type="PANTHER" id="PTHR44757">
    <property type="entry name" value="DIGUANYLATE CYCLASE DGCP"/>
    <property type="match status" value="1"/>
</dbReference>
<dbReference type="PROSITE" id="PS50887">
    <property type="entry name" value="GGDEF"/>
    <property type="match status" value="1"/>
</dbReference>
<dbReference type="AlphaFoldDB" id="A0A5M6ISF0"/>
<dbReference type="NCBIfam" id="TIGR00254">
    <property type="entry name" value="GGDEF"/>
    <property type="match status" value="1"/>
</dbReference>
<organism evidence="6 7">
    <name type="scientific">Rhodovastum atsumiense</name>
    <dbReference type="NCBI Taxonomy" id="504468"/>
    <lineage>
        <taxon>Bacteria</taxon>
        <taxon>Pseudomonadati</taxon>
        <taxon>Pseudomonadota</taxon>
        <taxon>Alphaproteobacteria</taxon>
        <taxon>Acetobacterales</taxon>
        <taxon>Acetobacteraceae</taxon>
        <taxon>Rhodovastum</taxon>
    </lineage>
</organism>
<keyword evidence="1" id="KW-0812">Transmembrane</keyword>
<dbReference type="InterPro" id="IPR013655">
    <property type="entry name" value="PAS_fold_3"/>
</dbReference>
<dbReference type="Proteomes" id="UP000325255">
    <property type="component" value="Unassembled WGS sequence"/>
</dbReference>
<dbReference type="CDD" id="cd00130">
    <property type="entry name" value="PAS"/>
    <property type="match status" value="1"/>
</dbReference>
<feature type="domain" description="EAL" evidence="4">
    <location>
        <begin position="912"/>
        <end position="1161"/>
    </location>
</feature>
<dbReference type="InterPro" id="IPR001610">
    <property type="entry name" value="PAC"/>
</dbReference>
<evidence type="ECO:0000259" key="3">
    <source>
        <dbReference type="PROSITE" id="PS50113"/>
    </source>
</evidence>
<feature type="domain" description="GGDEF" evidence="5">
    <location>
        <begin position="770"/>
        <end position="903"/>
    </location>
</feature>
<protein>
    <submittedName>
        <fullName evidence="6">EAL domain-containing protein</fullName>
    </submittedName>
</protein>
<dbReference type="InterPro" id="IPR054327">
    <property type="entry name" value="His-kinase-like_sensor"/>
</dbReference>
<evidence type="ECO:0000259" key="5">
    <source>
        <dbReference type="PROSITE" id="PS50887"/>
    </source>
</evidence>
<dbReference type="Gene3D" id="2.10.70.100">
    <property type="match status" value="2"/>
</dbReference>
<dbReference type="SUPFAM" id="SSF55785">
    <property type="entry name" value="PYP-like sensor domain (PAS domain)"/>
    <property type="match status" value="3"/>
</dbReference>
<feature type="transmembrane region" description="Helical" evidence="1">
    <location>
        <begin position="35"/>
        <end position="58"/>
    </location>
</feature>
<dbReference type="InterPro" id="IPR000160">
    <property type="entry name" value="GGDEF_dom"/>
</dbReference>
<dbReference type="EMBL" id="VWPK01000023">
    <property type="protein sequence ID" value="KAA5611233.1"/>
    <property type="molecule type" value="Genomic_DNA"/>
</dbReference>
<dbReference type="Pfam" id="PF00990">
    <property type="entry name" value="GGDEF"/>
    <property type="match status" value="1"/>
</dbReference>
<dbReference type="InterPro" id="IPR029787">
    <property type="entry name" value="Nucleotide_cyclase"/>
</dbReference>
<dbReference type="OrthoDB" id="9793210at2"/>
<feature type="domain" description="PAS" evidence="2">
    <location>
        <begin position="348"/>
        <end position="430"/>
    </location>
</feature>
<keyword evidence="1" id="KW-1133">Transmembrane helix</keyword>
<dbReference type="Gene3D" id="3.20.20.450">
    <property type="entry name" value="EAL domain"/>
    <property type="match status" value="1"/>
</dbReference>
<dbReference type="CDD" id="cd01948">
    <property type="entry name" value="EAL"/>
    <property type="match status" value="1"/>
</dbReference>
<dbReference type="SMART" id="SM00052">
    <property type="entry name" value="EAL"/>
    <property type="match status" value="1"/>
</dbReference>
<dbReference type="GO" id="GO:0003824">
    <property type="term" value="F:catalytic activity"/>
    <property type="evidence" value="ECO:0007669"/>
    <property type="project" value="UniProtKB-ARBA"/>
</dbReference>
<dbReference type="FunFam" id="3.30.70.270:FF:000001">
    <property type="entry name" value="Diguanylate cyclase domain protein"/>
    <property type="match status" value="1"/>
</dbReference>
<dbReference type="PANTHER" id="PTHR44757:SF2">
    <property type="entry name" value="BIOFILM ARCHITECTURE MAINTENANCE PROTEIN MBAA"/>
    <property type="match status" value="1"/>
</dbReference>
<dbReference type="InterPro" id="IPR000014">
    <property type="entry name" value="PAS"/>
</dbReference>
<dbReference type="InterPro" id="IPR001633">
    <property type="entry name" value="EAL_dom"/>
</dbReference>
<proteinExistence type="predicted"/>
<comment type="caution">
    <text evidence="6">The sequence shown here is derived from an EMBL/GenBank/DDBJ whole genome shotgun (WGS) entry which is preliminary data.</text>
</comment>
<keyword evidence="7" id="KW-1185">Reference proteome</keyword>
<gene>
    <name evidence="6" type="ORF">F1189_15810</name>
</gene>
<dbReference type="PROSITE" id="PS50883">
    <property type="entry name" value="EAL"/>
    <property type="match status" value="1"/>
</dbReference>
<evidence type="ECO:0000313" key="7">
    <source>
        <dbReference type="Proteomes" id="UP000325255"/>
    </source>
</evidence>
<reference evidence="6 7" key="1">
    <citation type="submission" date="2019-09" db="EMBL/GenBank/DDBJ databases">
        <title>Genome sequence of Rhodovastum atsumiense, a diverse member of the Acetobacteraceae family of non-sulfur purple photosynthetic bacteria.</title>
        <authorList>
            <person name="Meyer T."/>
            <person name="Kyndt J."/>
        </authorList>
    </citation>
    <scope>NUCLEOTIDE SEQUENCE [LARGE SCALE GENOMIC DNA]</scope>
    <source>
        <strain evidence="6 7">DSM 21279</strain>
    </source>
</reference>
<sequence length="1161" mass="128319">MDRPRPPAPPMPQLTWRDLLRGLIRRVRRGSARRGLWRALIGGALGLVIALGTGLYLVQQRQALLHDTEREMRNLALALGNWVEDSFHTIDRLETEILAWMAAEGINTPREFHDQLASRATQEMLRARIAALPRVRRLLLIDATGRLVGSSMMWPAPDVIMAGQPPFDAARDQPGPDGILTGPVRSQIDGRWTVYLSRRVIATDGTFLGVVAAAIDLGFFEDFFARLTLGPQSTVALHRRDGVLLARHPWMEHVVGVPFGETPTFRRVLAAGPSGALREHSMLDGVERVIGVRVASDFPLVLVATRGTEEVLAPWRRDAWHFGTGVLLLEALTLGAVLLANRLARARERERAARALEYRTALDAVFANSMAGLTEVDTATVRFLRVNRRYCELTGRTEAELCHGMTPFDVMHPADRARIMELRRSAQGNSDRFEAELRYLRPDGTVVWGRLSVGVSARGPDGQPLRHIGIVQDITALRAATERVRASEALLRLGMETSRIGTYTHDMASGDISCDAGVRALHGLPVDETPVSLRSWLGTLLPVDRRRVLAAIADAMSRRQPNLTLGYRIRHPADGKLRHIELRTHFSYDANGRPVSDIGAVIDVTDSREAEALLRLSLEIGHIGSFRHDYVTGQVHCSPEARAMIGLPAGEAPLTVAQWWGPILPEDLETIRAHLHAALALRASTTTATFRIRRLSDGSLRHFETRSRWEYGAEWQPLGALGVIIDVTERREAEAHIAHLARHDPLTGLPNRALFHERLEEALARAQRGEGFAVLLIDLDRFKEVNDTLGHPVGDALLRAVTARLRTELRETDTLARLGGDEFAVIQSVVDQPQSATTLAYRLVERLGIPFELDDHQVVIGSSIGIALAPADGCTADRLVKAADLALYRAKAEGRGCWRFFEPDMDARMQRRRTLELDLRRALLTGGFELFYQPVIDLASRRISGLEALLRWQHPERGLVLPAAFMPLAEEIGLIVPIGEWVLARACADAAGWPGRLRVAVNLSPTQFAHRGLVDVIAAALDRSGLDPARLELEITEAVMLHDTGATLARLHRLKSLGVRIVMDDFGTGTSSLSYLRRFPFDKVKIDRSFTRELEQSRQSHAIVRAVTDMCSALSVVTTAEGVETEAQLQTLCEDGCGEAQGNLFSHPLPAAEIMGLLARQ</sequence>
<dbReference type="Gene3D" id="3.30.70.270">
    <property type="match status" value="1"/>
</dbReference>
<dbReference type="CDD" id="cd01949">
    <property type="entry name" value="GGDEF"/>
    <property type="match status" value="1"/>
</dbReference>
<keyword evidence="1" id="KW-0472">Membrane</keyword>
<dbReference type="InterPro" id="IPR000700">
    <property type="entry name" value="PAS-assoc_C"/>
</dbReference>
<dbReference type="PROSITE" id="PS50113">
    <property type="entry name" value="PAC"/>
    <property type="match status" value="3"/>
</dbReference>
<name>A0A5M6ISF0_9PROT</name>
<dbReference type="InterPro" id="IPR052155">
    <property type="entry name" value="Biofilm_reg_signaling"/>
</dbReference>
<evidence type="ECO:0000256" key="1">
    <source>
        <dbReference type="SAM" id="Phobius"/>
    </source>
</evidence>
<accession>A0A5M6ISF0</accession>
<dbReference type="Pfam" id="PF00563">
    <property type="entry name" value="EAL"/>
    <property type="match status" value="1"/>
</dbReference>
<dbReference type="CDD" id="cd12914">
    <property type="entry name" value="PDC1_DGC_like"/>
    <property type="match status" value="1"/>
</dbReference>
<dbReference type="RefSeq" id="WP_150041796.1">
    <property type="nucleotide sequence ID" value="NZ_OW485601.1"/>
</dbReference>
<evidence type="ECO:0000259" key="2">
    <source>
        <dbReference type="PROSITE" id="PS50112"/>
    </source>
</evidence>